<dbReference type="Proteomes" id="UP000002668">
    <property type="component" value="Genome"/>
</dbReference>
<dbReference type="InParanoid" id="E5AFK8"/>
<dbReference type="AlphaFoldDB" id="E5AFK8"/>
<proteinExistence type="predicted"/>
<accession>E5AFK8</accession>
<sequence length="77" mass="8864">MRLYALIPLYLSMGEWREGMQECHAASRNLFNKADFAAECEKMAIHGYWPVTDAGFDYAAKKNLTWSCQAKCRVHCD</sequence>
<organism evidence="1 2">
    <name type="scientific">Leptosphaeria maculans (strain JN3 / isolate v23.1.3 / race Av1-4-5-6-7-8)</name>
    <name type="common">Blackleg fungus</name>
    <name type="synonym">Phoma lingam</name>
    <dbReference type="NCBI Taxonomy" id="985895"/>
    <lineage>
        <taxon>Eukaryota</taxon>
        <taxon>Fungi</taxon>
        <taxon>Dikarya</taxon>
        <taxon>Ascomycota</taxon>
        <taxon>Pezizomycotina</taxon>
        <taxon>Dothideomycetes</taxon>
        <taxon>Pleosporomycetidae</taxon>
        <taxon>Pleosporales</taxon>
        <taxon>Pleosporineae</taxon>
        <taxon>Leptosphaeriaceae</taxon>
        <taxon>Plenodomus</taxon>
        <taxon>Plenodomus lingam/Leptosphaeria maculans species complex</taxon>
    </lineage>
</organism>
<protein>
    <submittedName>
        <fullName evidence="1">Predicted protein</fullName>
    </submittedName>
</protein>
<evidence type="ECO:0000313" key="1">
    <source>
        <dbReference type="EMBL" id="CBY01997.1"/>
    </source>
</evidence>
<gene>
    <name evidence="1" type="ORF">LEMA_uP007840.1</name>
</gene>
<evidence type="ECO:0000313" key="2">
    <source>
        <dbReference type="Proteomes" id="UP000002668"/>
    </source>
</evidence>
<name>E5AFK8_LEPMJ</name>
<keyword evidence="2" id="KW-1185">Reference proteome</keyword>
<dbReference type="HOGENOM" id="CLU_2638519_0_0_1"/>
<reference evidence="2" key="1">
    <citation type="journal article" date="2011" name="Nat. Commun.">
        <title>Effector diversification within compartments of the Leptosphaeria maculans genome affected by Repeat-Induced Point mutations.</title>
        <authorList>
            <person name="Rouxel T."/>
            <person name="Grandaubert J."/>
            <person name="Hane J.K."/>
            <person name="Hoede C."/>
            <person name="van de Wouw A.P."/>
            <person name="Couloux A."/>
            <person name="Dominguez V."/>
            <person name="Anthouard V."/>
            <person name="Bally P."/>
            <person name="Bourras S."/>
            <person name="Cozijnsen A.J."/>
            <person name="Ciuffetti L.M."/>
            <person name="Degrave A."/>
            <person name="Dilmaghani A."/>
            <person name="Duret L."/>
            <person name="Fudal I."/>
            <person name="Goodwin S.B."/>
            <person name="Gout L."/>
            <person name="Glaser N."/>
            <person name="Linglin J."/>
            <person name="Kema G.H.J."/>
            <person name="Lapalu N."/>
            <person name="Lawrence C.B."/>
            <person name="May K."/>
            <person name="Meyer M."/>
            <person name="Ollivier B."/>
            <person name="Poulain J."/>
            <person name="Schoch C.L."/>
            <person name="Simon A."/>
            <person name="Spatafora J.W."/>
            <person name="Stachowiak A."/>
            <person name="Turgeon B.G."/>
            <person name="Tyler B.M."/>
            <person name="Vincent D."/>
            <person name="Weissenbach J."/>
            <person name="Amselem J."/>
            <person name="Quesneville H."/>
            <person name="Oliver R.P."/>
            <person name="Wincker P."/>
            <person name="Balesdent M.-H."/>
            <person name="Howlett B.J."/>
        </authorList>
    </citation>
    <scope>NUCLEOTIDE SEQUENCE [LARGE SCALE GENOMIC DNA]</scope>
    <source>
        <strain evidence="2">JN3 / isolate v23.1.3 / race Av1-4-5-6-7-8</strain>
    </source>
</reference>
<dbReference type="VEuPathDB" id="FungiDB:LEMA_uP007840.1"/>
<dbReference type="EMBL" id="FP929139">
    <property type="protein sequence ID" value="CBY01997.1"/>
    <property type="molecule type" value="Genomic_DNA"/>
</dbReference>